<organism evidence="4 5">
    <name type="scientific">Oesophagostomum dentatum</name>
    <name type="common">Nodular worm</name>
    <dbReference type="NCBI Taxonomy" id="61180"/>
    <lineage>
        <taxon>Eukaryota</taxon>
        <taxon>Metazoa</taxon>
        <taxon>Ecdysozoa</taxon>
        <taxon>Nematoda</taxon>
        <taxon>Chromadorea</taxon>
        <taxon>Rhabditida</taxon>
        <taxon>Rhabditina</taxon>
        <taxon>Rhabditomorpha</taxon>
        <taxon>Strongyloidea</taxon>
        <taxon>Strongylidae</taxon>
        <taxon>Oesophagostomum</taxon>
    </lineage>
</organism>
<feature type="compositionally biased region" description="Low complexity" evidence="2">
    <location>
        <begin position="214"/>
        <end position="232"/>
    </location>
</feature>
<dbReference type="SMART" id="SM00322">
    <property type="entry name" value="KH"/>
    <property type="match status" value="1"/>
</dbReference>
<evidence type="ECO:0000259" key="3">
    <source>
        <dbReference type="SMART" id="SM00322"/>
    </source>
</evidence>
<dbReference type="AlphaFoldDB" id="A0A0B1T2W4"/>
<dbReference type="InterPro" id="IPR004087">
    <property type="entry name" value="KH_dom"/>
</dbReference>
<keyword evidence="1" id="KW-0694">RNA-binding</keyword>
<evidence type="ECO:0000313" key="4">
    <source>
        <dbReference type="EMBL" id="KHJ91913.1"/>
    </source>
</evidence>
<proteinExistence type="predicted"/>
<name>A0A0B1T2W4_OESDE</name>
<evidence type="ECO:0000256" key="2">
    <source>
        <dbReference type="SAM" id="MobiDB-lite"/>
    </source>
</evidence>
<feature type="region of interest" description="Disordered" evidence="2">
    <location>
        <begin position="139"/>
        <end position="235"/>
    </location>
</feature>
<dbReference type="Pfam" id="PF00013">
    <property type="entry name" value="KH_1"/>
    <property type="match status" value="1"/>
</dbReference>
<keyword evidence="5" id="KW-1185">Reference proteome</keyword>
<dbReference type="SUPFAM" id="SSF54791">
    <property type="entry name" value="Eukaryotic type KH-domain (KH-domain type I)"/>
    <property type="match status" value="1"/>
</dbReference>
<dbReference type="CDD" id="cd00105">
    <property type="entry name" value="KH-I"/>
    <property type="match status" value="1"/>
</dbReference>
<dbReference type="Gene3D" id="3.30.1370.10">
    <property type="entry name" value="K Homology domain, type 1"/>
    <property type="match status" value="1"/>
</dbReference>
<gene>
    <name evidence="4" type="ORF">OESDEN_08207</name>
</gene>
<feature type="compositionally biased region" description="Low complexity" evidence="2">
    <location>
        <begin position="192"/>
        <end position="207"/>
    </location>
</feature>
<dbReference type="InterPro" id="IPR036612">
    <property type="entry name" value="KH_dom_type_1_sf"/>
</dbReference>
<protein>
    <submittedName>
        <fullName evidence="4">KH domain protein</fullName>
    </submittedName>
</protein>
<dbReference type="InterPro" id="IPR004088">
    <property type="entry name" value="KH_dom_type_1"/>
</dbReference>
<evidence type="ECO:0000256" key="1">
    <source>
        <dbReference type="PROSITE-ProRule" id="PRU00117"/>
    </source>
</evidence>
<dbReference type="GO" id="GO:0003723">
    <property type="term" value="F:RNA binding"/>
    <property type="evidence" value="ECO:0007669"/>
    <property type="project" value="UniProtKB-UniRule"/>
</dbReference>
<dbReference type="OrthoDB" id="5838967at2759"/>
<dbReference type="EMBL" id="KN551715">
    <property type="protein sequence ID" value="KHJ91913.1"/>
    <property type="molecule type" value="Genomic_DNA"/>
</dbReference>
<sequence length="362" mass="40243">MHEILLYEDTLGVEIKLEQNGFSVTHPPDIPVKPIEMGLRKLFYDVEFTNINSLRRCLRLSTLRLRCPAAQELTLTPPQYAFLHETKLAITRKAGLADVLMDYNGKSCIFGTQGSILAGHSALKRMFSENNLGTFEFKSSPMDTVDIDSNNNKTPNVFHESALSSQNVTEEKRTADVSHLPMQLTGVQSTESPDNNNWENNNSQSSSFVHTESSDQSGSSNSFGSSSQVNSSNLTPASTELPLLAAEERRKSLRFFLNISDAPRLIGSRGANKRRIEQLTGCSILLHTEKREYGEFPVEIFASSTKRCEMARQHIIGFLASNSSTVDEISASLAGIKNREIRVCPKVHLDISPKKLPKKHTD</sequence>
<dbReference type="PROSITE" id="PS50084">
    <property type="entry name" value="KH_TYPE_1"/>
    <property type="match status" value="1"/>
</dbReference>
<reference evidence="4 5" key="1">
    <citation type="submission" date="2014-03" db="EMBL/GenBank/DDBJ databases">
        <title>Draft genome of the hookworm Oesophagostomum dentatum.</title>
        <authorList>
            <person name="Mitreva M."/>
        </authorList>
    </citation>
    <scope>NUCLEOTIDE SEQUENCE [LARGE SCALE GENOMIC DNA]</scope>
    <source>
        <strain evidence="4 5">OD-Hann</strain>
    </source>
</reference>
<dbReference type="Proteomes" id="UP000053660">
    <property type="component" value="Unassembled WGS sequence"/>
</dbReference>
<feature type="domain" description="K Homology" evidence="3">
    <location>
        <begin position="249"/>
        <end position="320"/>
    </location>
</feature>
<accession>A0A0B1T2W4</accession>
<evidence type="ECO:0000313" key="5">
    <source>
        <dbReference type="Proteomes" id="UP000053660"/>
    </source>
</evidence>